<keyword evidence="3" id="KW-1185">Reference proteome</keyword>
<dbReference type="Pfam" id="PF01381">
    <property type="entry name" value="HTH_3"/>
    <property type="match status" value="1"/>
</dbReference>
<organism evidence="2 3">
    <name type="scientific">Schaedlerella arabinosiphila</name>
    <dbReference type="NCBI Taxonomy" id="2044587"/>
    <lineage>
        <taxon>Bacteria</taxon>
        <taxon>Bacillati</taxon>
        <taxon>Bacillota</taxon>
        <taxon>Clostridia</taxon>
        <taxon>Lachnospirales</taxon>
        <taxon>Lachnospiraceae</taxon>
        <taxon>Schaedlerella</taxon>
    </lineage>
</organism>
<name>A0A3R8JPI8_9FIRM</name>
<dbReference type="PROSITE" id="PS50943">
    <property type="entry name" value="HTH_CROC1"/>
    <property type="match status" value="1"/>
</dbReference>
<reference evidence="2" key="1">
    <citation type="submission" date="2018-10" db="EMBL/GenBank/DDBJ databases">
        <title>Schaedlerella arabinophila gen. nov. sp. nov., isolated from the mouse intestinal tract and comparative analysis with the genome of the closely related altered Schaedler flora strain ASF502.</title>
        <authorList>
            <person name="Miyake S."/>
            <person name="Soh M."/>
            <person name="Seedorf H."/>
        </authorList>
    </citation>
    <scope>NUCLEOTIDE SEQUENCE [LARGE SCALE GENOMIC DNA]</scope>
    <source>
        <strain evidence="2">DSM 106076</strain>
    </source>
</reference>
<dbReference type="InterPro" id="IPR001387">
    <property type="entry name" value="Cro/C1-type_HTH"/>
</dbReference>
<dbReference type="SMART" id="SM00530">
    <property type="entry name" value="HTH_XRE"/>
    <property type="match status" value="1"/>
</dbReference>
<evidence type="ECO:0000313" key="3">
    <source>
        <dbReference type="Proteomes" id="UP000274920"/>
    </source>
</evidence>
<evidence type="ECO:0000259" key="1">
    <source>
        <dbReference type="PROSITE" id="PS50943"/>
    </source>
</evidence>
<proteinExistence type="predicted"/>
<dbReference type="SUPFAM" id="SSF47413">
    <property type="entry name" value="lambda repressor-like DNA-binding domains"/>
    <property type="match status" value="1"/>
</dbReference>
<comment type="caution">
    <text evidence="2">The sequence shown here is derived from an EMBL/GenBank/DDBJ whole genome shotgun (WGS) entry which is preliminary data.</text>
</comment>
<dbReference type="RefSeq" id="WP_125128651.1">
    <property type="nucleotide sequence ID" value="NZ_RHJS01000002.1"/>
</dbReference>
<sequence length="224" mass="25865">MTYAYQEIYLSKAQSVLGDVFDYAVNICGISGNDFVKLFIVSSVRKRMENGEPSCLAGKSGIEIVREIVEETKGQKLQIKPKDRFKRSREYRIGWAASYYQWYSGRKYHDIFKAISFEDLQKMYYTLHEADITKFVDIVDSKIKEHFPETNLKRIRTAYGFTQVELAECSGVSLRSIQMYEQRNKNINKASVDTVYSLAKVFGCTMEDLIKIYVSVSKGSHSNR</sequence>
<dbReference type="Proteomes" id="UP000274920">
    <property type="component" value="Unassembled WGS sequence"/>
</dbReference>
<dbReference type="AlphaFoldDB" id="A0A3R8JPI8"/>
<dbReference type="Gene3D" id="1.10.260.40">
    <property type="entry name" value="lambda repressor-like DNA-binding domains"/>
    <property type="match status" value="1"/>
</dbReference>
<accession>A0A3R8JPI8</accession>
<gene>
    <name evidence="2" type="ORF">EBB54_20095</name>
</gene>
<protein>
    <submittedName>
        <fullName evidence="2">Helix-turn-helix domain-containing protein</fullName>
    </submittedName>
</protein>
<evidence type="ECO:0000313" key="2">
    <source>
        <dbReference type="EMBL" id="RRK33388.1"/>
    </source>
</evidence>
<feature type="domain" description="HTH cro/C1-type" evidence="1">
    <location>
        <begin position="152"/>
        <end position="209"/>
    </location>
</feature>
<dbReference type="GO" id="GO:0003677">
    <property type="term" value="F:DNA binding"/>
    <property type="evidence" value="ECO:0007669"/>
    <property type="project" value="InterPro"/>
</dbReference>
<dbReference type="CDD" id="cd00093">
    <property type="entry name" value="HTH_XRE"/>
    <property type="match status" value="1"/>
</dbReference>
<dbReference type="EMBL" id="RHJS01000002">
    <property type="protein sequence ID" value="RRK33388.1"/>
    <property type="molecule type" value="Genomic_DNA"/>
</dbReference>
<dbReference type="InterPro" id="IPR010982">
    <property type="entry name" value="Lambda_DNA-bd_dom_sf"/>
</dbReference>